<keyword evidence="3" id="KW-1185">Reference proteome</keyword>
<dbReference type="CDD" id="cd23808">
    <property type="entry name" value="UBCc_UBE2W"/>
    <property type="match status" value="1"/>
</dbReference>
<dbReference type="Gene3D" id="3.10.110.10">
    <property type="entry name" value="Ubiquitin Conjugating Enzyme"/>
    <property type="match status" value="1"/>
</dbReference>
<dbReference type="EnsemblMetazoa" id="SCAU011361-RC">
    <property type="protein sequence ID" value="SCAU011361-PC"/>
    <property type="gene ID" value="SCAU011361"/>
</dbReference>
<gene>
    <name evidence="2" type="primary">106080683</name>
</gene>
<dbReference type="SMART" id="SM00212">
    <property type="entry name" value="UBCc"/>
    <property type="match status" value="1"/>
</dbReference>
<dbReference type="InterPro" id="IPR000608">
    <property type="entry name" value="UBC"/>
</dbReference>
<protein>
    <recommendedName>
        <fullName evidence="1">UBC core domain-containing protein</fullName>
    </recommendedName>
</protein>
<dbReference type="STRING" id="35570.A0A1I8PUZ0"/>
<organism evidence="2 3">
    <name type="scientific">Stomoxys calcitrans</name>
    <name type="common">Stable fly</name>
    <name type="synonym">Conops calcitrans</name>
    <dbReference type="NCBI Taxonomy" id="35570"/>
    <lineage>
        <taxon>Eukaryota</taxon>
        <taxon>Metazoa</taxon>
        <taxon>Ecdysozoa</taxon>
        <taxon>Arthropoda</taxon>
        <taxon>Hexapoda</taxon>
        <taxon>Insecta</taxon>
        <taxon>Pterygota</taxon>
        <taxon>Neoptera</taxon>
        <taxon>Endopterygota</taxon>
        <taxon>Diptera</taxon>
        <taxon>Brachycera</taxon>
        <taxon>Muscomorpha</taxon>
        <taxon>Muscoidea</taxon>
        <taxon>Muscidae</taxon>
        <taxon>Stomoxys</taxon>
    </lineage>
</organism>
<dbReference type="Pfam" id="PF00179">
    <property type="entry name" value="UQ_con"/>
    <property type="match status" value="1"/>
</dbReference>
<evidence type="ECO:0000313" key="2">
    <source>
        <dbReference type="EnsemblMetazoa" id="SCAU011361-PC"/>
    </source>
</evidence>
<name>A0A1I8PUZ0_STOCA</name>
<reference evidence="2" key="1">
    <citation type="submission" date="2020-05" db="UniProtKB">
        <authorList>
            <consortium name="EnsemblMetazoa"/>
        </authorList>
    </citation>
    <scope>IDENTIFICATION</scope>
    <source>
        <strain evidence="2">USDA</strain>
    </source>
</reference>
<proteinExistence type="predicted"/>
<dbReference type="PROSITE" id="PS50127">
    <property type="entry name" value="UBC_2"/>
    <property type="match status" value="1"/>
</dbReference>
<dbReference type="Proteomes" id="UP000095300">
    <property type="component" value="Unassembled WGS sequence"/>
</dbReference>
<dbReference type="AlphaFoldDB" id="A0A1I8PUZ0"/>
<evidence type="ECO:0000259" key="1">
    <source>
        <dbReference type="PROSITE" id="PS50127"/>
    </source>
</evidence>
<dbReference type="OrthoDB" id="406833at2759"/>
<dbReference type="VEuPathDB" id="VectorBase:SCAU011361"/>
<dbReference type="SUPFAM" id="SSF54495">
    <property type="entry name" value="UBC-like"/>
    <property type="match status" value="1"/>
</dbReference>
<sequence>MSSFRLQRVQKELRQLTEEPPSGISVDVASLEDNLSELKMNLHGFENTLYEGETFQLLFQFDENYPFHSPVVKFTGKIPIHPHVYSNGHICLSILTTGWLPSLTIESVCLSIVSMLSSCRVKQRPPNDASYVSRAGENPKLTQWRFDDDTV</sequence>
<accession>A0A1I8PUZ0</accession>
<dbReference type="PANTHER" id="PTHR24067">
    <property type="entry name" value="UBIQUITIN-CONJUGATING ENZYME E2"/>
    <property type="match status" value="1"/>
</dbReference>
<dbReference type="KEGG" id="scac:106080683"/>
<evidence type="ECO:0000313" key="3">
    <source>
        <dbReference type="Proteomes" id="UP000095300"/>
    </source>
</evidence>
<dbReference type="InterPro" id="IPR050113">
    <property type="entry name" value="Ub_conjugating_enzyme"/>
</dbReference>
<feature type="domain" description="UBC core" evidence="1">
    <location>
        <begin position="4"/>
        <end position="151"/>
    </location>
</feature>
<dbReference type="InterPro" id="IPR016135">
    <property type="entry name" value="UBQ-conjugating_enzyme/RWD"/>
</dbReference>